<protein>
    <submittedName>
        <fullName evidence="1">Uncharacterized protein</fullName>
    </submittedName>
</protein>
<sequence>MIRQGIPSSHLESLVRKAYVDESFALNEAKGGKTTVSSVAAQTGLSRKEVKRLKELPESDAQRQQQKYNRATRVLSAWVHHDAFIDQDGKPLPLNLSDKEPSFAQLIKKFSGDITVKAMLDQLTSAGCIRVENDQAYLLKVSYLPANDQEELIKILGADTAELLDTIDHNINTALSEDKRYQRKVSTKHLDVKHLQAFKELSSEQAQSLLLSLDKWLSEHEAEEPENGCYVSLGIYFYESTNELKKGDANDISN</sequence>
<evidence type="ECO:0000313" key="2">
    <source>
        <dbReference type="Proteomes" id="UP000504724"/>
    </source>
</evidence>
<dbReference type="Pfam" id="PF20112">
    <property type="entry name" value="DUF6502"/>
    <property type="match status" value="1"/>
</dbReference>
<dbReference type="InterPro" id="IPR045445">
    <property type="entry name" value="DUF6502"/>
</dbReference>
<dbReference type="KEGG" id="txa:HQN79_10245"/>
<accession>A0A7D4NMS7</accession>
<proteinExistence type="predicted"/>
<evidence type="ECO:0000313" key="1">
    <source>
        <dbReference type="EMBL" id="QKI90354.1"/>
    </source>
</evidence>
<dbReference type="Proteomes" id="UP000504724">
    <property type="component" value="Chromosome"/>
</dbReference>
<gene>
    <name evidence="1" type="ORF">HQN79_10245</name>
</gene>
<dbReference type="AlphaFoldDB" id="A0A7D4NMS7"/>
<dbReference type="EMBL" id="CP054020">
    <property type="protein sequence ID" value="QKI90354.1"/>
    <property type="molecule type" value="Genomic_DNA"/>
</dbReference>
<name>A0A7D4NMS7_9GAMM</name>
<organism evidence="1 2">
    <name type="scientific">Thiomicrorhabdus xiamenensis</name>
    <dbReference type="NCBI Taxonomy" id="2739063"/>
    <lineage>
        <taxon>Bacteria</taxon>
        <taxon>Pseudomonadati</taxon>
        <taxon>Pseudomonadota</taxon>
        <taxon>Gammaproteobacteria</taxon>
        <taxon>Thiotrichales</taxon>
        <taxon>Piscirickettsiaceae</taxon>
        <taxon>Thiomicrorhabdus</taxon>
    </lineage>
</organism>
<keyword evidence="2" id="KW-1185">Reference proteome</keyword>
<reference evidence="1 2" key="1">
    <citation type="submission" date="2020-05" db="EMBL/GenBank/DDBJ databases">
        <title>Thiomicrorhabdus sediminis sp.nov. and Thiomicrorhabdus xiamenensis sp.nov., novel sulfur-oxidizing bacteria isolated from coastal sediment.</title>
        <authorList>
            <person name="Liu X."/>
        </authorList>
    </citation>
    <scope>NUCLEOTIDE SEQUENCE [LARGE SCALE GENOMIC DNA]</scope>
    <source>
        <strain evidence="1 2">G2</strain>
    </source>
</reference>